<comment type="caution">
    <text evidence="4">The sequence shown here is derived from an EMBL/GenBank/DDBJ whole genome shotgun (WGS) entry which is preliminary data.</text>
</comment>
<dbReference type="EMBL" id="JAAIUW010000008">
    <property type="protein sequence ID" value="KAF7822296.1"/>
    <property type="molecule type" value="Genomic_DNA"/>
</dbReference>
<organism evidence="4 5">
    <name type="scientific">Senna tora</name>
    <dbReference type="NCBI Taxonomy" id="362788"/>
    <lineage>
        <taxon>Eukaryota</taxon>
        <taxon>Viridiplantae</taxon>
        <taxon>Streptophyta</taxon>
        <taxon>Embryophyta</taxon>
        <taxon>Tracheophyta</taxon>
        <taxon>Spermatophyta</taxon>
        <taxon>Magnoliopsida</taxon>
        <taxon>eudicotyledons</taxon>
        <taxon>Gunneridae</taxon>
        <taxon>Pentapetalae</taxon>
        <taxon>rosids</taxon>
        <taxon>fabids</taxon>
        <taxon>Fabales</taxon>
        <taxon>Fabaceae</taxon>
        <taxon>Caesalpinioideae</taxon>
        <taxon>Cassia clade</taxon>
        <taxon>Senna</taxon>
    </lineage>
</organism>
<proteinExistence type="predicted"/>
<evidence type="ECO:0000256" key="2">
    <source>
        <dbReference type="SAM" id="Phobius"/>
    </source>
</evidence>
<feature type="compositionally biased region" description="Polar residues" evidence="1">
    <location>
        <begin position="31"/>
        <end position="42"/>
    </location>
</feature>
<keyword evidence="2" id="KW-0812">Transmembrane</keyword>
<feature type="domain" description="DUF7851" evidence="3">
    <location>
        <begin position="132"/>
        <end position="316"/>
    </location>
</feature>
<feature type="compositionally biased region" description="Low complexity" evidence="1">
    <location>
        <begin position="10"/>
        <end position="23"/>
    </location>
</feature>
<protein>
    <recommendedName>
        <fullName evidence="3">DUF7851 domain-containing protein</fullName>
    </recommendedName>
</protein>
<keyword evidence="2" id="KW-0472">Membrane</keyword>
<dbReference type="PANTHER" id="PTHR36375:SF1">
    <property type="entry name" value="OS05G0459300 PROTEIN"/>
    <property type="match status" value="1"/>
</dbReference>
<evidence type="ECO:0000313" key="5">
    <source>
        <dbReference type="Proteomes" id="UP000634136"/>
    </source>
</evidence>
<dbReference type="Pfam" id="PF25236">
    <property type="entry name" value="DUF7851"/>
    <property type="match status" value="1"/>
</dbReference>
<reference evidence="4" key="1">
    <citation type="submission" date="2020-09" db="EMBL/GenBank/DDBJ databases">
        <title>Genome-Enabled Discovery of Anthraquinone Biosynthesis in Senna tora.</title>
        <authorList>
            <person name="Kang S.-H."/>
            <person name="Pandey R.P."/>
            <person name="Lee C.-M."/>
            <person name="Sim J.-S."/>
            <person name="Jeong J.-T."/>
            <person name="Choi B.-S."/>
            <person name="Jung M."/>
            <person name="Ginzburg D."/>
            <person name="Zhao K."/>
            <person name="Won S.Y."/>
            <person name="Oh T.-J."/>
            <person name="Yu Y."/>
            <person name="Kim N.-H."/>
            <person name="Lee O.R."/>
            <person name="Lee T.-H."/>
            <person name="Bashyal P."/>
            <person name="Kim T.-S."/>
            <person name="Lee W.-H."/>
            <person name="Kawkins C."/>
            <person name="Kim C.-K."/>
            <person name="Kim J.S."/>
            <person name="Ahn B.O."/>
            <person name="Rhee S.Y."/>
            <person name="Sohng J.K."/>
        </authorList>
    </citation>
    <scope>NUCLEOTIDE SEQUENCE</scope>
    <source>
        <tissue evidence="4">Leaf</tissue>
    </source>
</reference>
<dbReference type="AlphaFoldDB" id="A0A834TK59"/>
<evidence type="ECO:0000256" key="1">
    <source>
        <dbReference type="SAM" id="MobiDB-lite"/>
    </source>
</evidence>
<dbReference type="Proteomes" id="UP000634136">
    <property type="component" value="Unassembled WGS sequence"/>
</dbReference>
<evidence type="ECO:0000259" key="3">
    <source>
        <dbReference type="Pfam" id="PF25236"/>
    </source>
</evidence>
<name>A0A834TK59_9FABA</name>
<gene>
    <name evidence="4" type="ORF">G2W53_027751</name>
</gene>
<dbReference type="OrthoDB" id="736665at2759"/>
<feature type="transmembrane region" description="Helical" evidence="2">
    <location>
        <begin position="95"/>
        <end position="123"/>
    </location>
</feature>
<keyword evidence="5" id="KW-1185">Reference proteome</keyword>
<evidence type="ECO:0000313" key="4">
    <source>
        <dbReference type="EMBL" id="KAF7822296.1"/>
    </source>
</evidence>
<dbReference type="PANTHER" id="PTHR36375">
    <property type="entry name" value="OS05G0459300 PROTEIN"/>
    <property type="match status" value="1"/>
</dbReference>
<accession>A0A834TK59</accession>
<feature type="region of interest" description="Disordered" evidence="1">
    <location>
        <begin position="1"/>
        <end position="53"/>
    </location>
</feature>
<keyword evidence="2" id="KW-1133">Transmembrane helix</keyword>
<sequence length="327" mass="36413">MEEHGITAPLLSSQSSNQVVLTLSDEDSDRPSAQSCTGNDNPQFPHPYRSNSNETVVESNNPFRFIGCEDLYVSSPTTVNPFLNDTPNVDGLYEWLKIVVCLPISLVCLVIFGLSMLIGYVATKLALEEWKDKKNPPTSDVKGLRFGGQFIVKSFTIRRATPLELLRLLSFPPASKPKDHKLPFPSTTAFLPTNFTILAHQAWRTLTLGLGTNKSKVLLFVFDSQPLKAAVDRSWPSEIPLGNVNNRLIRGLAGAEMARFKFRKGCITFYVYAVRRVGAFGFSASDDLRTILQSVVELKDFLDHTAMLAMPNQRTIRYQNDAVAMAH</sequence>
<dbReference type="InterPro" id="IPR057173">
    <property type="entry name" value="DUF7851"/>
</dbReference>